<feature type="region of interest" description="Disordered" evidence="2">
    <location>
        <begin position="450"/>
        <end position="518"/>
    </location>
</feature>
<dbReference type="Pfam" id="PF02721">
    <property type="entry name" value="DUF223"/>
    <property type="match status" value="1"/>
</dbReference>
<gene>
    <name evidence="5" type="ORF">CCACVL1_25510</name>
</gene>
<dbReference type="OrthoDB" id="1924490at2759"/>
<dbReference type="CDD" id="cd04480">
    <property type="entry name" value="RPA1_DBD_A_like"/>
    <property type="match status" value="1"/>
</dbReference>
<dbReference type="SUPFAM" id="SSF50249">
    <property type="entry name" value="Nucleic acid-binding proteins"/>
    <property type="match status" value="3"/>
</dbReference>
<dbReference type="InterPro" id="IPR012340">
    <property type="entry name" value="NA-bd_OB-fold"/>
</dbReference>
<dbReference type="EMBL" id="AWWV01014235">
    <property type="protein sequence ID" value="OMO58260.1"/>
    <property type="molecule type" value="Genomic_DNA"/>
</dbReference>
<evidence type="ECO:0000313" key="5">
    <source>
        <dbReference type="EMBL" id="OMO58260.1"/>
    </source>
</evidence>
<evidence type="ECO:0000256" key="1">
    <source>
        <dbReference type="ARBA" id="ARBA00023125"/>
    </source>
</evidence>
<proteinExistence type="predicted"/>
<feature type="domain" description="Replication protein A OB" evidence="4">
    <location>
        <begin position="138"/>
        <end position="219"/>
    </location>
</feature>
<evidence type="ECO:0000259" key="4">
    <source>
        <dbReference type="Pfam" id="PF16900"/>
    </source>
</evidence>
<keyword evidence="1" id="KW-0238">DNA-binding</keyword>
<organism evidence="5 6">
    <name type="scientific">Corchorus capsularis</name>
    <name type="common">Jute</name>
    <dbReference type="NCBI Taxonomy" id="210143"/>
    <lineage>
        <taxon>Eukaryota</taxon>
        <taxon>Viridiplantae</taxon>
        <taxon>Streptophyta</taxon>
        <taxon>Embryophyta</taxon>
        <taxon>Tracheophyta</taxon>
        <taxon>Spermatophyta</taxon>
        <taxon>Magnoliopsida</taxon>
        <taxon>eudicotyledons</taxon>
        <taxon>Gunneridae</taxon>
        <taxon>Pentapetalae</taxon>
        <taxon>rosids</taxon>
        <taxon>malvids</taxon>
        <taxon>Malvales</taxon>
        <taxon>Malvaceae</taxon>
        <taxon>Grewioideae</taxon>
        <taxon>Apeibeae</taxon>
        <taxon>Corchorus</taxon>
    </lineage>
</organism>
<dbReference type="STRING" id="210143.A0A1R3GJR5"/>
<sequence>MVPLFHASLAELTPGIKAYIIARIARVWNTVLPASTVAVSIEMVLADDKGNAIHAIIPKEAMRHLSGKFAEGVVYKIVRFQVYDRKTSYKCVPGHNVLYFSSSTEFQKIITCGWHKFPRYCFNFATINEIRARNEREPVLTDAVGLLTTIGPVTRVFVPSRGEDVDERDIYVKLSSGDEIRVSFWENHIHRLDVDALLAMELKPVLAITATTVREYLGTLIYVNLDIPQTRDLKEMYVEFDVFIVVLNRGHSQCRGAADSRSQPLHCDRGYKDDKVGVQLLTAEEVDSCHVSTQADQDVAIDRLFYFTPNELRGQRFRVEARVVEVDTTNGCMRLSLIIEDGTGTIQVTVFGNLAENLIGVQLTNTMVHSGIDPYKLPASAKDITNSEFVFNLGVSDQTLKRGYFKYTVYGYFVKACRDNPSSRPVGVGKQSNPITCSNTNYIPVTPPKQAAKLAEPHDLSPGSPCMPPESSAEDSPAKRIKHSHRAGFIQAREDDDDEQDKEKDGPDGASKLKREGN</sequence>
<feature type="domain" description="Replication protein A 70 kDa DNA-binding subunit B/D first OB fold" evidence="3">
    <location>
        <begin position="6"/>
        <end position="107"/>
    </location>
</feature>
<evidence type="ECO:0000259" key="3">
    <source>
        <dbReference type="Pfam" id="PF02721"/>
    </source>
</evidence>
<dbReference type="Pfam" id="PF16900">
    <property type="entry name" value="REPA_OB_2"/>
    <property type="match status" value="1"/>
</dbReference>
<reference evidence="5 6" key="1">
    <citation type="submission" date="2013-09" db="EMBL/GenBank/DDBJ databases">
        <title>Corchorus capsularis genome sequencing.</title>
        <authorList>
            <person name="Alam M."/>
            <person name="Haque M.S."/>
            <person name="Islam M.S."/>
            <person name="Emdad E.M."/>
            <person name="Islam M.M."/>
            <person name="Ahmed B."/>
            <person name="Halim A."/>
            <person name="Hossen Q.M.M."/>
            <person name="Hossain M.Z."/>
            <person name="Ahmed R."/>
            <person name="Khan M.M."/>
            <person name="Islam R."/>
            <person name="Rashid M.M."/>
            <person name="Khan S.A."/>
            <person name="Rahman M.S."/>
            <person name="Alam M."/>
        </authorList>
    </citation>
    <scope>NUCLEOTIDE SEQUENCE [LARGE SCALE GENOMIC DNA]</scope>
    <source>
        <strain evidence="6">cv. CVL-1</strain>
        <tissue evidence="5">Whole seedling</tissue>
    </source>
</reference>
<dbReference type="InterPro" id="IPR031657">
    <property type="entry name" value="REPA_OB_2"/>
</dbReference>
<dbReference type="Proteomes" id="UP000188268">
    <property type="component" value="Unassembled WGS sequence"/>
</dbReference>
<dbReference type="Gene3D" id="2.40.50.140">
    <property type="entry name" value="Nucleic acid-binding proteins"/>
    <property type="match status" value="3"/>
</dbReference>
<dbReference type="InterPro" id="IPR003871">
    <property type="entry name" value="RFA1B/D_OB_1st"/>
</dbReference>
<feature type="compositionally biased region" description="Polar residues" evidence="2">
    <location>
        <begin position="430"/>
        <end position="441"/>
    </location>
</feature>
<dbReference type="AlphaFoldDB" id="A0A1R3GJR5"/>
<feature type="compositionally biased region" description="Basic and acidic residues" evidence="2">
    <location>
        <begin position="501"/>
        <end position="518"/>
    </location>
</feature>
<dbReference type="PANTHER" id="PTHR47165:SF4">
    <property type="entry name" value="OS03G0429900 PROTEIN"/>
    <property type="match status" value="1"/>
</dbReference>
<dbReference type="Gramene" id="OMO58260">
    <property type="protein sequence ID" value="OMO58260"/>
    <property type="gene ID" value="CCACVL1_25510"/>
</dbReference>
<keyword evidence="6" id="KW-1185">Reference proteome</keyword>
<dbReference type="PANTHER" id="PTHR47165">
    <property type="entry name" value="OS03G0429900 PROTEIN"/>
    <property type="match status" value="1"/>
</dbReference>
<protein>
    <submittedName>
        <fullName evidence="5">Nucleic acid-binding protein</fullName>
    </submittedName>
</protein>
<evidence type="ECO:0000313" key="6">
    <source>
        <dbReference type="Proteomes" id="UP000188268"/>
    </source>
</evidence>
<accession>A0A1R3GJR5</accession>
<name>A0A1R3GJR5_COCAP</name>
<feature type="region of interest" description="Disordered" evidence="2">
    <location>
        <begin position="422"/>
        <end position="441"/>
    </location>
</feature>
<dbReference type="GO" id="GO:0003677">
    <property type="term" value="F:DNA binding"/>
    <property type="evidence" value="ECO:0007669"/>
    <property type="project" value="UniProtKB-KW"/>
</dbReference>
<comment type="caution">
    <text evidence="5">The sequence shown here is derived from an EMBL/GenBank/DDBJ whole genome shotgun (WGS) entry which is preliminary data.</text>
</comment>
<evidence type="ECO:0000256" key="2">
    <source>
        <dbReference type="SAM" id="MobiDB-lite"/>
    </source>
</evidence>